<name>A0A261S6I5_9BORD</name>
<comment type="caution">
    <text evidence="1">The sequence shown here is derived from an EMBL/GenBank/DDBJ whole genome shotgun (WGS) entry which is preliminary data.</text>
</comment>
<dbReference type="Proteomes" id="UP000217005">
    <property type="component" value="Unassembled WGS sequence"/>
</dbReference>
<dbReference type="EMBL" id="NEVL01000004">
    <property type="protein sequence ID" value="OZI32946.1"/>
    <property type="molecule type" value="Genomic_DNA"/>
</dbReference>
<protein>
    <submittedName>
        <fullName evidence="1">Uncharacterized protein</fullName>
    </submittedName>
</protein>
<gene>
    <name evidence="1" type="ORF">CEG14_18905</name>
</gene>
<evidence type="ECO:0000313" key="2">
    <source>
        <dbReference type="Proteomes" id="UP000217005"/>
    </source>
</evidence>
<reference evidence="1 2" key="1">
    <citation type="submission" date="2017-05" db="EMBL/GenBank/DDBJ databases">
        <title>Complete and WGS of Bordetella genogroups.</title>
        <authorList>
            <person name="Spilker T."/>
            <person name="LiPuma J."/>
        </authorList>
    </citation>
    <scope>NUCLEOTIDE SEQUENCE [LARGE SCALE GENOMIC DNA]</scope>
    <source>
        <strain evidence="1 2">AU17610</strain>
    </source>
</reference>
<dbReference type="RefSeq" id="WP_094827941.1">
    <property type="nucleotide sequence ID" value="NZ_NEVL01000004.1"/>
</dbReference>
<dbReference type="OrthoDB" id="1076572at2"/>
<organism evidence="1 2">
    <name type="scientific">Bordetella genomosp. 1</name>
    <dbReference type="NCBI Taxonomy" id="1395607"/>
    <lineage>
        <taxon>Bacteria</taxon>
        <taxon>Pseudomonadati</taxon>
        <taxon>Pseudomonadota</taxon>
        <taxon>Betaproteobacteria</taxon>
        <taxon>Burkholderiales</taxon>
        <taxon>Alcaligenaceae</taxon>
        <taxon>Bordetella</taxon>
    </lineage>
</organism>
<proteinExistence type="predicted"/>
<dbReference type="AlphaFoldDB" id="A0A261S6I5"/>
<sequence>MSDRIKELERIIGGKLERADARVVPGTDGVSSRDAIYFSDDGKSNFRKQFKNLTCFTEPPNATNGGINEAGCSITPPNGPLFHAAIYHGDLAGWKKDIEEGARGLGLLLARIEGNQFVISDGRSFPLSECKVEFT</sequence>
<evidence type="ECO:0000313" key="1">
    <source>
        <dbReference type="EMBL" id="OZI32946.1"/>
    </source>
</evidence>
<accession>A0A261S6I5</accession>